<dbReference type="InterPro" id="IPR001841">
    <property type="entry name" value="Znf_RING"/>
</dbReference>
<organism evidence="7 8">
    <name type="scientific">Trapa natans</name>
    <name type="common">Water chestnut</name>
    <dbReference type="NCBI Taxonomy" id="22666"/>
    <lineage>
        <taxon>Eukaryota</taxon>
        <taxon>Viridiplantae</taxon>
        <taxon>Streptophyta</taxon>
        <taxon>Embryophyta</taxon>
        <taxon>Tracheophyta</taxon>
        <taxon>Spermatophyta</taxon>
        <taxon>Magnoliopsida</taxon>
        <taxon>eudicotyledons</taxon>
        <taxon>Gunneridae</taxon>
        <taxon>Pentapetalae</taxon>
        <taxon>rosids</taxon>
        <taxon>malvids</taxon>
        <taxon>Myrtales</taxon>
        <taxon>Lythraceae</taxon>
        <taxon>Trapa</taxon>
    </lineage>
</organism>
<keyword evidence="1" id="KW-0479">Metal-binding</keyword>
<dbReference type="SUPFAM" id="SSF50978">
    <property type="entry name" value="WD40 repeat-like"/>
    <property type="match status" value="1"/>
</dbReference>
<dbReference type="PROSITE" id="PS50089">
    <property type="entry name" value="ZF_RING_2"/>
    <property type="match status" value="1"/>
</dbReference>
<evidence type="ECO:0000256" key="5">
    <source>
        <dbReference type="PROSITE-ProRule" id="PRU00221"/>
    </source>
</evidence>
<dbReference type="PANTHER" id="PTHR44489:SF11">
    <property type="entry name" value="WD REPEAT DOMAIN 86"/>
    <property type="match status" value="1"/>
</dbReference>
<dbReference type="InterPro" id="IPR001680">
    <property type="entry name" value="WD40_rpt"/>
</dbReference>
<evidence type="ECO:0000256" key="3">
    <source>
        <dbReference type="ARBA" id="ARBA00022833"/>
    </source>
</evidence>
<dbReference type="SUPFAM" id="SSF57850">
    <property type="entry name" value="RING/U-box"/>
    <property type="match status" value="1"/>
</dbReference>
<dbReference type="CDD" id="cd16587">
    <property type="entry name" value="RING-HC_TRIM32_C-VII"/>
    <property type="match status" value="1"/>
</dbReference>
<evidence type="ECO:0000313" key="7">
    <source>
        <dbReference type="EMBL" id="KAK4801670.1"/>
    </source>
</evidence>
<dbReference type="Gene3D" id="1.10.510.10">
    <property type="entry name" value="Transferase(Phosphotransferase) domain 1"/>
    <property type="match status" value="1"/>
</dbReference>
<keyword evidence="2 4" id="KW-0863">Zinc-finger</keyword>
<dbReference type="AlphaFoldDB" id="A0AAN7MTI9"/>
<dbReference type="Proteomes" id="UP001346149">
    <property type="component" value="Unassembled WGS sequence"/>
</dbReference>
<accession>A0AAN7MTI9</accession>
<dbReference type="Pfam" id="PF00400">
    <property type="entry name" value="WD40"/>
    <property type="match status" value="3"/>
</dbReference>
<dbReference type="InterPro" id="IPR011009">
    <property type="entry name" value="Kinase-like_dom_sf"/>
</dbReference>
<proteinExistence type="predicted"/>
<dbReference type="GO" id="GO:0008270">
    <property type="term" value="F:zinc ion binding"/>
    <property type="evidence" value="ECO:0007669"/>
    <property type="project" value="UniProtKB-KW"/>
</dbReference>
<dbReference type="EMBL" id="JAXQNO010000003">
    <property type="protein sequence ID" value="KAK4801670.1"/>
    <property type="molecule type" value="Genomic_DNA"/>
</dbReference>
<dbReference type="InterPro" id="IPR015943">
    <property type="entry name" value="WD40/YVTN_repeat-like_dom_sf"/>
</dbReference>
<evidence type="ECO:0000256" key="4">
    <source>
        <dbReference type="PROSITE-ProRule" id="PRU00175"/>
    </source>
</evidence>
<protein>
    <recommendedName>
        <fullName evidence="6">RING-type domain-containing protein</fullName>
    </recommendedName>
</protein>
<dbReference type="InterPro" id="IPR013083">
    <property type="entry name" value="Znf_RING/FYVE/PHD"/>
</dbReference>
<dbReference type="InterPro" id="IPR027370">
    <property type="entry name" value="Znf-RING_euk"/>
</dbReference>
<dbReference type="SMART" id="SM00184">
    <property type="entry name" value="RING"/>
    <property type="match status" value="1"/>
</dbReference>
<dbReference type="SMART" id="SM00320">
    <property type="entry name" value="WD40"/>
    <property type="match status" value="7"/>
</dbReference>
<dbReference type="PANTHER" id="PTHR44489">
    <property type="match status" value="1"/>
</dbReference>
<dbReference type="InterPro" id="IPR044715">
    <property type="entry name" value="WDR86-like"/>
</dbReference>
<dbReference type="PROSITE" id="PS50082">
    <property type="entry name" value="WD_REPEATS_2"/>
    <property type="match status" value="2"/>
</dbReference>
<evidence type="ECO:0000313" key="8">
    <source>
        <dbReference type="Proteomes" id="UP001346149"/>
    </source>
</evidence>
<keyword evidence="3" id="KW-0862">Zinc</keyword>
<evidence type="ECO:0000259" key="6">
    <source>
        <dbReference type="PROSITE" id="PS50089"/>
    </source>
</evidence>
<reference evidence="7 8" key="1">
    <citation type="journal article" date="2023" name="Hortic Res">
        <title>Pangenome of water caltrop reveals structural variations and asymmetric subgenome divergence after allopolyploidization.</title>
        <authorList>
            <person name="Zhang X."/>
            <person name="Chen Y."/>
            <person name="Wang L."/>
            <person name="Yuan Y."/>
            <person name="Fang M."/>
            <person name="Shi L."/>
            <person name="Lu R."/>
            <person name="Comes H.P."/>
            <person name="Ma Y."/>
            <person name="Chen Y."/>
            <person name="Huang G."/>
            <person name="Zhou Y."/>
            <person name="Zheng Z."/>
            <person name="Qiu Y."/>
        </authorList>
    </citation>
    <scope>NUCLEOTIDE SEQUENCE [LARGE SCALE GENOMIC DNA]</scope>
    <source>
        <strain evidence="7">F231</strain>
    </source>
</reference>
<keyword evidence="5" id="KW-0853">WD repeat</keyword>
<dbReference type="Gene3D" id="2.130.10.10">
    <property type="entry name" value="YVTN repeat-like/Quinoprotein amine dehydrogenase"/>
    <property type="match status" value="2"/>
</dbReference>
<feature type="repeat" description="WD" evidence="5">
    <location>
        <begin position="590"/>
        <end position="629"/>
    </location>
</feature>
<dbReference type="PROSITE" id="PS50294">
    <property type="entry name" value="WD_REPEATS_REGION"/>
    <property type="match status" value="1"/>
</dbReference>
<dbReference type="Gene3D" id="3.30.40.10">
    <property type="entry name" value="Zinc/RING finger domain, C3HC4 (zinc finger)"/>
    <property type="match status" value="1"/>
</dbReference>
<comment type="caution">
    <text evidence="7">The sequence shown here is derived from an EMBL/GenBank/DDBJ whole genome shotgun (WGS) entry which is preliminary data.</text>
</comment>
<gene>
    <name evidence="7" type="ORF">SAY86_022157</name>
</gene>
<dbReference type="InterPro" id="IPR036322">
    <property type="entry name" value="WD40_repeat_dom_sf"/>
</dbReference>
<dbReference type="SUPFAM" id="SSF56112">
    <property type="entry name" value="Protein kinase-like (PK-like)"/>
    <property type="match status" value="1"/>
</dbReference>
<keyword evidence="8" id="KW-1185">Reference proteome</keyword>
<feature type="repeat" description="WD" evidence="5">
    <location>
        <begin position="722"/>
        <end position="761"/>
    </location>
</feature>
<feature type="domain" description="RING-type" evidence="6">
    <location>
        <begin position="48"/>
        <end position="93"/>
    </location>
</feature>
<evidence type="ECO:0000256" key="1">
    <source>
        <dbReference type="ARBA" id="ARBA00022723"/>
    </source>
</evidence>
<evidence type="ECO:0000256" key="2">
    <source>
        <dbReference type="ARBA" id="ARBA00022771"/>
    </source>
</evidence>
<name>A0AAN7MTI9_TRANT</name>
<sequence length="883" mass="98613">MKFTICFQYAPTRNASNYLRLAEMNAEIDELRSTMESSSSSSSTPPECPVCLQVYDVSDTVPRVLPCGHSACESCLGQLPQKFPQTIRCPACTQLVKFPSPRGPSSLPKNIDLLRLCEKPVEQKKLRHGEISLGSDESGAKDKCGNSVNDRTHQQFFLPDSWSEEFYTEWRRWILPQNAVLIKGAKNDSAYSASLTLKHCFLENCSASLIPLFSVVSPASDSEFRFSYLFQIMSCLSKMEEDEIFELRSMLRMGYRHRTISEIYGLWGNVEDGLCYLVCEEYGEKFSEICSDFPDGFVGNDYGDGNLDGISSFAMMGMDMCEAMISFHEEKLILGCLGLSCVEMDDFRHIYLHLNYVLEMSREIYASVGEFIPGKKAIGEEGVATIFFKLVQKGQFMSPEILLALLKKNQAMIEGSPGVIDSVSYSSDVWSVGCVLIRLLLGEKFTEETWKLGEGEDLNFSAIYEKWLENVSCLLETELGPEFRTLCQMLSRCLNLAQGCRPVLPDLWKSMRKLLTKHKLDILQRVNITRENSSSCCFILGKLCKVYLVRETPTGNDSHGFQLDDKDTRESLENDFGESLSLENVKCKELQSHLDCVTGLAIGGGFLFSSSFDRSLQLWSLQDFSHVHTFRGHEHKVMGVVYVDEEQPLCVTVDNGGGIFVWDITSSPLGNEPLKKWYAEKDWRYSGIHSLAYWRSGYLYTGGGDKLIKAWNLQDCTLACIMEGHRSVVSSLVVSEGSLYSGSWDGTIRLWCLSDHSPLAVLGGDIPGKVSSILSIKAEKDLLVSVHEDGTVKVWKNEVLIKSVQSHKGAIFSVSLNGKWLFTGGWDKTINVQELSVEGGCHVDFRPVGSISCGSVITSLLSSQGKLFVGSADKTVKVYYPGR</sequence>
<dbReference type="Pfam" id="PF13445">
    <property type="entry name" value="zf-RING_UBOX"/>
    <property type="match status" value="1"/>
</dbReference>